<proteinExistence type="predicted"/>
<evidence type="ECO:0000313" key="3">
    <source>
        <dbReference type="Proteomes" id="UP000248259"/>
    </source>
</evidence>
<reference evidence="2 3" key="1">
    <citation type="submission" date="2018-06" db="EMBL/GenBank/DDBJ databases">
        <title>Azoarcus communis strain SWub3 genome.</title>
        <authorList>
            <person name="Zorraquino Salvo V."/>
            <person name="Toubiana D."/>
            <person name="Blumwald E."/>
        </authorList>
    </citation>
    <scope>NUCLEOTIDE SEQUENCE [LARGE SCALE GENOMIC DNA]</scope>
    <source>
        <strain evidence="2 3">SWub3</strain>
    </source>
</reference>
<dbReference type="InterPro" id="IPR011990">
    <property type="entry name" value="TPR-like_helical_dom_sf"/>
</dbReference>
<name>A0A323UUN6_9RHOO</name>
<dbReference type="EMBL" id="QKOE01000008">
    <property type="protein sequence ID" value="PZA16259.1"/>
    <property type="molecule type" value="Genomic_DNA"/>
</dbReference>
<dbReference type="InterPro" id="IPR007655">
    <property type="entry name" value="Slam_C"/>
</dbReference>
<accession>A0A323UUN6</accession>
<evidence type="ECO:0000259" key="1">
    <source>
        <dbReference type="Pfam" id="PF04575"/>
    </source>
</evidence>
<dbReference type="AlphaFoldDB" id="A0A323UUN6"/>
<dbReference type="Pfam" id="PF04575">
    <property type="entry name" value="SlipAM"/>
    <property type="match status" value="1"/>
</dbReference>
<evidence type="ECO:0000313" key="2">
    <source>
        <dbReference type="EMBL" id="PZA16259.1"/>
    </source>
</evidence>
<dbReference type="OrthoDB" id="8896615at2"/>
<comment type="caution">
    <text evidence="2">The sequence shown here is derived from an EMBL/GenBank/DDBJ whole genome shotgun (WGS) entry which is preliminary data.</text>
</comment>
<dbReference type="SUPFAM" id="SSF48452">
    <property type="entry name" value="TPR-like"/>
    <property type="match status" value="1"/>
</dbReference>
<sequence>MALNMRYARLLVEAGNYEGGVAALESMLINPDAPPSIRLELAVLYYRMGSYGMSEALLRSALEDKRLADEHRAQANALLRDVAARNQTSQFSGFVILGLRHQSNPNARSHRDMVYANGALVPQNRELKPDSDTDVQLTARVDHRYDLGLQNEASVISSLVAQVVDYRSSSGSKLRADQTEPYDLALLEITSGIRFKPAPILLPALRIRPHLIAAELLAQKHQYLSTAGVGVDVEYRFNERTLAEATYEYRHYDYASRVDVPDANQLGGPDNGLRLRLMRELAPGQVLSAELALRDHDTSKAYYDYTSQELQLTYFVRHANPFSDNGDYWLSSLWTGASQRRYGAGDPTINADRTRKDNELRFGASLTIPMDDKWSIQWRLEHLKTHSSLPNYDNRNTSLQASVVYLF</sequence>
<feature type="domain" description="Surface lipoprotein assembly modifier C-terminal" evidence="1">
    <location>
        <begin position="217"/>
        <end position="396"/>
    </location>
</feature>
<protein>
    <recommendedName>
        <fullName evidence="1">Surface lipoprotein assembly modifier C-terminal domain-containing protein</fullName>
    </recommendedName>
</protein>
<dbReference type="Gene3D" id="1.25.40.10">
    <property type="entry name" value="Tetratricopeptide repeat domain"/>
    <property type="match status" value="1"/>
</dbReference>
<keyword evidence="3" id="KW-1185">Reference proteome</keyword>
<organism evidence="2 3">
    <name type="scientific">Parazoarcus communis SWub3 = DSM 12120</name>
    <dbReference type="NCBI Taxonomy" id="1121029"/>
    <lineage>
        <taxon>Bacteria</taxon>
        <taxon>Pseudomonadati</taxon>
        <taxon>Pseudomonadota</taxon>
        <taxon>Betaproteobacteria</taxon>
        <taxon>Rhodocyclales</taxon>
        <taxon>Zoogloeaceae</taxon>
        <taxon>Parazoarcus</taxon>
    </lineage>
</organism>
<dbReference type="Proteomes" id="UP000248259">
    <property type="component" value="Unassembled WGS sequence"/>
</dbReference>
<gene>
    <name evidence="2" type="ORF">DNK49_12555</name>
</gene>